<feature type="compositionally biased region" description="Polar residues" evidence="1">
    <location>
        <begin position="1"/>
        <end position="25"/>
    </location>
</feature>
<dbReference type="Proteomes" id="UP000265520">
    <property type="component" value="Unassembled WGS sequence"/>
</dbReference>
<accession>A0A392RDA2</accession>
<proteinExistence type="predicted"/>
<evidence type="ECO:0000313" key="3">
    <source>
        <dbReference type="Proteomes" id="UP000265520"/>
    </source>
</evidence>
<sequence>MASTSGDNSSPDFEPSSNLEVSSPSEPCPSKPLSIDEEILVLVETLKSTLQEDMDFIVSRYHEVVDFHETIEGTLPL</sequence>
<keyword evidence="3" id="KW-1185">Reference proteome</keyword>
<dbReference type="AlphaFoldDB" id="A0A392RDA2"/>
<organism evidence="2 3">
    <name type="scientific">Trifolium medium</name>
    <dbReference type="NCBI Taxonomy" id="97028"/>
    <lineage>
        <taxon>Eukaryota</taxon>
        <taxon>Viridiplantae</taxon>
        <taxon>Streptophyta</taxon>
        <taxon>Embryophyta</taxon>
        <taxon>Tracheophyta</taxon>
        <taxon>Spermatophyta</taxon>
        <taxon>Magnoliopsida</taxon>
        <taxon>eudicotyledons</taxon>
        <taxon>Gunneridae</taxon>
        <taxon>Pentapetalae</taxon>
        <taxon>rosids</taxon>
        <taxon>fabids</taxon>
        <taxon>Fabales</taxon>
        <taxon>Fabaceae</taxon>
        <taxon>Papilionoideae</taxon>
        <taxon>50 kb inversion clade</taxon>
        <taxon>NPAAA clade</taxon>
        <taxon>Hologalegina</taxon>
        <taxon>IRL clade</taxon>
        <taxon>Trifolieae</taxon>
        <taxon>Trifolium</taxon>
    </lineage>
</organism>
<protein>
    <submittedName>
        <fullName evidence="2">Uncharacterized protein</fullName>
    </submittedName>
</protein>
<feature type="region of interest" description="Disordered" evidence="1">
    <location>
        <begin position="1"/>
        <end position="32"/>
    </location>
</feature>
<comment type="caution">
    <text evidence="2">The sequence shown here is derived from an EMBL/GenBank/DDBJ whole genome shotgun (WGS) entry which is preliminary data.</text>
</comment>
<reference evidence="2 3" key="1">
    <citation type="journal article" date="2018" name="Front. Plant Sci.">
        <title>Red Clover (Trifolium pratense) and Zigzag Clover (T. medium) - A Picture of Genomic Similarities and Differences.</title>
        <authorList>
            <person name="Dluhosova J."/>
            <person name="Istvanek J."/>
            <person name="Nedelnik J."/>
            <person name="Repkova J."/>
        </authorList>
    </citation>
    <scope>NUCLEOTIDE SEQUENCE [LARGE SCALE GENOMIC DNA]</scope>
    <source>
        <strain evidence="3">cv. 10/8</strain>
        <tissue evidence="2">Leaf</tissue>
    </source>
</reference>
<evidence type="ECO:0000313" key="2">
    <source>
        <dbReference type="EMBL" id="MCI34177.1"/>
    </source>
</evidence>
<dbReference type="EMBL" id="LXQA010211352">
    <property type="protein sequence ID" value="MCI34177.1"/>
    <property type="molecule type" value="Genomic_DNA"/>
</dbReference>
<evidence type="ECO:0000256" key="1">
    <source>
        <dbReference type="SAM" id="MobiDB-lite"/>
    </source>
</evidence>
<name>A0A392RDA2_9FABA</name>